<organism evidence="6 7">
    <name type="scientific">Klebsormidium nitens</name>
    <name type="common">Green alga</name>
    <name type="synonym">Ulothrix nitens</name>
    <dbReference type="NCBI Taxonomy" id="105231"/>
    <lineage>
        <taxon>Eukaryota</taxon>
        <taxon>Viridiplantae</taxon>
        <taxon>Streptophyta</taxon>
        <taxon>Klebsormidiophyceae</taxon>
        <taxon>Klebsormidiales</taxon>
        <taxon>Klebsormidiaceae</taxon>
        <taxon>Klebsormidium</taxon>
    </lineage>
</organism>
<dbReference type="InterPro" id="IPR001950">
    <property type="entry name" value="SUI1"/>
</dbReference>
<keyword evidence="3" id="KW-0648">Protein biosynthesis</keyword>
<dbReference type="CDD" id="cd11567">
    <property type="entry name" value="YciH_like"/>
    <property type="match status" value="1"/>
</dbReference>
<evidence type="ECO:0000256" key="1">
    <source>
        <dbReference type="ARBA" id="ARBA00005422"/>
    </source>
</evidence>
<reference evidence="6 7" key="1">
    <citation type="journal article" date="2014" name="Nat. Commun.">
        <title>Klebsormidium flaccidum genome reveals primary factors for plant terrestrial adaptation.</title>
        <authorList>
            <person name="Hori K."/>
            <person name="Maruyama F."/>
            <person name="Fujisawa T."/>
            <person name="Togashi T."/>
            <person name="Yamamoto N."/>
            <person name="Seo M."/>
            <person name="Sato S."/>
            <person name="Yamada T."/>
            <person name="Mori H."/>
            <person name="Tajima N."/>
            <person name="Moriyama T."/>
            <person name="Ikeuchi M."/>
            <person name="Watanabe M."/>
            <person name="Wada H."/>
            <person name="Kobayashi K."/>
            <person name="Saito M."/>
            <person name="Masuda T."/>
            <person name="Sasaki-Sekimoto Y."/>
            <person name="Mashiguchi K."/>
            <person name="Awai K."/>
            <person name="Shimojima M."/>
            <person name="Masuda S."/>
            <person name="Iwai M."/>
            <person name="Nobusawa T."/>
            <person name="Narise T."/>
            <person name="Kondo S."/>
            <person name="Saito H."/>
            <person name="Sato R."/>
            <person name="Murakawa M."/>
            <person name="Ihara Y."/>
            <person name="Oshima-Yamada Y."/>
            <person name="Ohtaka K."/>
            <person name="Satoh M."/>
            <person name="Sonobe K."/>
            <person name="Ishii M."/>
            <person name="Ohtani R."/>
            <person name="Kanamori-Sato M."/>
            <person name="Honoki R."/>
            <person name="Miyazaki D."/>
            <person name="Mochizuki H."/>
            <person name="Umetsu J."/>
            <person name="Higashi K."/>
            <person name="Shibata D."/>
            <person name="Kamiya Y."/>
            <person name="Sato N."/>
            <person name="Nakamura Y."/>
            <person name="Tabata S."/>
            <person name="Ida S."/>
            <person name="Kurokawa K."/>
            <person name="Ohta H."/>
        </authorList>
    </citation>
    <scope>NUCLEOTIDE SEQUENCE [LARGE SCALE GENOMIC DNA]</scope>
    <source>
        <strain evidence="6 7">NIES-2285</strain>
    </source>
</reference>
<accession>A0A1Y1HPK7</accession>
<dbReference type="PROSITE" id="PS50296">
    <property type="entry name" value="SUI1"/>
    <property type="match status" value="1"/>
</dbReference>
<dbReference type="AlphaFoldDB" id="A0A1Y1HPK7"/>
<dbReference type="SUPFAM" id="SSF55159">
    <property type="entry name" value="eIF1-like"/>
    <property type="match status" value="1"/>
</dbReference>
<dbReference type="InterPro" id="IPR050318">
    <property type="entry name" value="DENR/SUI1_TIF"/>
</dbReference>
<dbReference type="STRING" id="105231.A0A1Y1HPK7"/>
<evidence type="ECO:0000256" key="4">
    <source>
        <dbReference type="SAM" id="MobiDB-lite"/>
    </source>
</evidence>
<gene>
    <name evidence="6" type="ORF">KFL_000140370</name>
</gene>
<keyword evidence="2" id="KW-0810">Translation regulation</keyword>
<dbReference type="InterPro" id="IPR036877">
    <property type="entry name" value="SUI1_dom_sf"/>
</dbReference>
<dbReference type="InterPro" id="IPR005872">
    <property type="entry name" value="SUI1_arc_bac"/>
</dbReference>
<dbReference type="GO" id="GO:0006417">
    <property type="term" value="P:regulation of translation"/>
    <property type="evidence" value="ECO:0007669"/>
    <property type="project" value="UniProtKB-KW"/>
</dbReference>
<dbReference type="Proteomes" id="UP000054558">
    <property type="component" value="Unassembled WGS sequence"/>
</dbReference>
<sequence>MEQADWKGRFYLQDGREAQGCCPRIQKAPKLVWPKSIAAVDESSAQLGLFDGSTLAGHILLTGNYRGLRYFDFFDHRAEQDEKERANDVPALGLKENDGQAEETCFSTKEISGPSGKSYPAEFQNHSIHPGDVPGSSRILSLNLLKVGKARLRHTFQKPSASLATSGGAAQVFKPRQIPTLDEKIEAGMGMEDVVEHFIDSEYNIDVPILQSLLQRAIKAVDSAEETVSKEWGPGMLEYSTLDAGSVEESAPAKSEGSSAEGGLGEAVMWMAMASDSSVGAGALKGTFTTTKKSPPKQKGGKLPDRKEAVQTFLFDTPVQEQSPRVQATKRGRGGKTVTVVGGLKLKPESLEALAKQLKALCGAGGAVKEGCVEIQGDHTKSINEKLISLGYKSKVSGK</sequence>
<dbReference type="GO" id="GO:0003743">
    <property type="term" value="F:translation initiation factor activity"/>
    <property type="evidence" value="ECO:0007669"/>
    <property type="project" value="UniProtKB-KW"/>
</dbReference>
<dbReference type="PANTHER" id="PTHR12789:SF0">
    <property type="entry name" value="DENSITY-REGULATED PROTEIN"/>
    <property type="match status" value="1"/>
</dbReference>
<keyword evidence="7" id="KW-1185">Reference proteome</keyword>
<evidence type="ECO:0000313" key="7">
    <source>
        <dbReference type="Proteomes" id="UP000054558"/>
    </source>
</evidence>
<evidence type="ECO:0000256" key="2">
    <source>
        <dbReference type="ARBA" id="ARBA00022845"/>
    </source>
</evidence>
<dbReference type="OrthoDB" id="1931862at2759"/>
<dbReference type="PANTHER" id="PTHR12789">
    <property type="entry name" value="DENSITY-REGULATED PROTEIN HOMOLOG"/>
    <property type="match status" value="1"/>
</dbReference>
<keyword evidence="6" id="KW-0396">Initiation factor</keyword>
<dbReference type="Pfam" id="PF01253">
    <property type="entry name" value="SUI1"/>
    <property type="match status" value="1"/>
</dbReference>
<name>A0A1Y1HPK7_KLENI</name>
<dbReference type="EMBL" id="DF236963">
    <property type="protein sequence ID" value="GAQ78517.1"/>
    <property type="molecule type" value="Genomic_DNA"/>
</dbReference>
<feature type="domain" description="SUI1" evidence="5">
    <location>
        <begin position="329"/>
        <end position="391"/>
    </location>
</feature>
<proteinExistence type="inferred from homology"/>
<evidence type="ECO:0000313" key="6">
    <source>
        <dbReference type="EMBL" id="GAQ78517.1"/>
    </source>
</evidence>
<protein>
    <submittedName>
        <fullName evidence="6">Translation initiation factor SUI1</fullName>
    </submittedName>
</protein>
<evidence type="ECO:0000256" key="3">
    <source>
        <dbReference type="ARBA" id="ARBA00022917"/>
    </source>
</evidence>
<evidence type="ECO:0000259" key="5">
    <source>
        <dbReference type="PROSITE" id="PS50296"/>
    </source>
</evidence>
<dbReference type="Gene3D" id="3.30.780.10">
    <property type="entry name" value="SUI1-like domain"/>
    <property type="match status" value="1"/>
</dbReference>
<comment type="similarity">
    <text evidence="1">Belongs to the SUI1 family.</text>
</comment>
<feature type="region of interest" description="Disordered" evidence="4">
    <location>
        <begin position="286"/>
        <end position="305"/>
    </location>
</feature>